<gene>
    <name evidence="8" type="ORF">WG901_20605</name>
</gene>
<dbReference type="Proteomes" id="UP001361239">
    <property type="component" value="Unassembled WGS sequence"/>
</dbReference>
<keyword evidence="3 6" id="KW-0812">Transmembrane</keyword>
<evidence type="ECO:0000256" key="5">
    <source>
        <dbReference type="ARBA" id="ARBA00023136"/>
    </source>
</evidence>
<dbReference type="Pfam" id="PF07690">
    <property type="entry name" value="MFS_1"/>
    <property type="match status" value="1"/>
</dbReference>
<dbReference type="InterPro" id="IPR001958">
    <property type="entry name" value="Tet-R_TetA/multi-R_MdtG-like"/>
</dbReference>
<sequence length="406" mass="42277">MDNALRQSAIWMILIAAFLDMMAMGIVMPVLPGLIEDLTGSLAAAGIWTGIIGSLWALMQFVCAPMIGSLSDRFGRRPVILISTAGLMLDWVLMAVAPNLWWLVIGRVIGGITSASATALFAYMADVTAPERRARAFGLIGAAISAGFVLGPAIGGILGEVSPRLPFWAAAGFSGAAFLYGLVVLPESLPRERRRPLTWRSASPVAALRMVGGRRELSRLALSVFLLTFSHRLFMTVFVLFAGHRHGLSTLQVGALLAFSSVLDLIVQGTAVGPATARFGDRRTTIVGLIGGMVSFLAMGLAPNAALFVAAMIPASLMGLAEPTLKSMLSRRVPESEQGQLQGAMQSLASVAGIVGPVFFGWVYAASSSSLPGLSFVIAAAILALAALTAAARTPATIASPSSAPG</sequence>
<dbReference type="Gene3D" id="1.20.1250.20">
    <property type="entry name" value="MFS general substrate transporter like domains"/>
    <property type="match status" value="1"/>
</dbReference>
<comment type="caution">
    <text evidence="8">The sequence shown here is derived from an EMBL/GenBank/DDBJ whole genome shotgun (WGS) entry which is preliminary data.</text>
</comment>
<dbReference type="EMBL" id="JBBHJZ010000005">
    <property type="protein sequence ID" value="MEJ5979066.1"/>
    <property type="molecule type" value="Genomic_DNA"/>
</dbReference>
<evidence type="ECO:0000256" key="2">
    <source>
        <dbReference type="ARBA" id="ARBA00022448"/>
    </source>
</evidence>
<evidence type="ECO:0000256" key="6">
    <source>
        <dbReference type="SAM" id="Phobius"/>
    </source>
</evidence>
<evidence type="ECO:0000256" key="3">
    <source>
        <dbReference type="ARBA" id="ARBA00022692"/>
    </source>
</evidence>
<organism evidence="8 9">
    <name type="scientific">Novosphingobium anseongense</name>
    <dbReference type="NCBI Taxonomy" id="3133436"/>
    <lineage>
        <taxon>Bacteria</taxon>
        <taxon>Pseudomonadati</taxon>
        <taxon>Pseudomonadota</taxon>
        <taxon>Alphaproteobacteria</taxon>
        <taxon>Sphingomonadales</taxon>
        <taxon>Sphingomonadaceae</taxon>
        <taxon>Novosphingobium</taxon>
    </lineage>
</organism>
<accession>A0ABU8S139</accession>
<feature type="transmembrane region" description="Helical" evidence="6">
    <location>
        <begin position="220"/>
        <end position="241"/>
    </location>
</feature>
<dbReference type="PRINTS" id="PR01035">
    <property type="entry name" value="TCRTETA"/>
</dbReference>
<evidence type="ECO:0000256" key="4">
    <source>
        <dbReference type="ARBA" id="ARBA00022989"/>
    </source>
</evidence>
<feature type="transmembrane region" description="Helical" evidence="6">
    <location>
        <begin position="371"/>
        <end position="392"/>
    </location>
</feature>
<keyword evidence="4 6" id="KW-1133">Transmembrane helix</keyword>
<keyword evidence="2" id="KW-0813">Transport</keyword>
<dbReference type="InterPro" id="IPR020846">
    <property type="entry name" value="MFS_dom"/>
</dbReference>
<dbReference type="PANTHER" id="PTHR23504:SF15">
    <property type="entry name" value="MAJOR FACILITATOR SUPERFAMILY (MFS) PROFILE DOMAIN-CONTAINING PROTEIN"/>
    <property type="match status" value="1"/>
</dbReference>
<feature type="transmembrane region" description="Helical" evidence="6">
    <location>
        <begin position="253"/>
        <end position="272"/>
    </location>
</feature>
<comment type="subcellular location">
    <subcellularLocation>
        <location evidence="1">Membrane</location>
        <topology evidence="1">Multi-pass membrane protein</topology>
    </subcellularLocation>
</comment>
<feature type="transmembrane region" description="Helical" evidence="6">
    <location>
        <begin position="43"/>
        <end position="67"/>
    </location>
</feature>
<proteinExistence type="predicted"/>
<dbReference type="PROSITE" id="PS50850">
    <property type="entry name" value="MFS"/>
    <property type="match status" value="1"/>
</dbReference>
<dbReference type="SUPFAM" id="SSF103473">
    <property type="entry name" value="MFS general substrate transporter"/>
    <property type="match status" value="1"/>
</dbReference>
<dbReference type="InterPro" id="IPR036259">
    <property type="entry name" value="MFS_trans_sf"/>
</dbReference>
<evidence type="ECO:0000313" key="9">
    <source>
        <dbReference type="Proteomes" id="UP001361239"/>
    </source>
</evidence>
<dbReference type="InterPro" id="IPR011701">
    <property type="entry name" value="MFS"/>
</dbReference>
<dbReference type="PANTHER" id="PTHR23504">
    <property type="entry name" value="MAJOR FACILITATOR SUPERFAMILY DOMAIN-CONTAINING PROTEIN 10"/>
    <property type="match status" value="1"/>
</dbReference>
<keyword evidence="5 6" id="KW-0472">Membrane</keyword>
<feature type="transmembrane region" description="Helical" evidence="6">
    <location>
        <begin position="136"/>
        <end position="159"/>
    </location>
</feature>
<feature type="transmembrane region" description="Helical" evidence="6">
    <location>
        <begin position="104"/>
        <end position="124"/>
    </location>
</feature>
<evidence type="ECO:0000259" key="7">
    <source>
        <dbReference type="PROSITE" id="PS50850"/>
    </source>
</evidence>
<feature type="domain" description="Major facilitator superfamily (MFS) profile" evidence="7">
    <location>
        <begin position="9"/>
        <end position="398"/>
    </location>
</feature>
<protein>
    <submittedName>
        <fullName evidence="8">TCR/Tet family MFS transporter</fullName>
    </submittedName>
</protein>
<name>A0ABU8S139_9SPHN</name>
<dbReference type="RefSeq" id="WP_339589006.1">
    <property type="nucleotide sequence ID" value="NZ_JBBHJZ010000005.1"/>
</dbReference>
<feature type="transmembrane region" description="Helical" evidence="6">
    <location>
        <begin position="346"/>
        <end position="365"/>
    </location>
</feature>
<evidence type="ECO:0000256" key="1">
    <source>
        <dbReference type="ARBA" id="ARBA00004141"/>
    </source>
</evidence>
<feature type="transmembrane region" description="Helical" evidence="6">
    <location>
        <begin position="165"/>
        <end position="185"/>
    </location>
</feature>
<keyword evidence="9" id="KW-1185">Reference proteome</keyword>
<reference evidence="8 9" key="1">
    <citation type="submission" date="2024-03" db="EMBL/GenBank/DDBJ databases">
        <authorList>
            <person name="Jo J.-H."/>
        </authorList>
    </citation>
    <scope>NUCLEOTIDE SEQUENCE [LARGE SCALE GENOMIC DNA]</scope>
    <source>
        <strain evidence="8 9">PS1R-30</strain>
    </source>
</reference>
<feature type="transmembrane region" description="Helical" evidence="6">
    <location>
        <begin position="284"/>
        <end position="301"/>
    </location>
</feature>
<feature type="transmembrane region" description="Helical" evidence="6">
    <location>
        <begin position="9"/>
        <end position="31"/>
    </location>
</feature>
<dbReference type="CDD" id="cd17388">
    <property type="entry name" value="MFS_TetA"/>
    <property type="match status" value="1"/>
</dbReference>
<evidence type="ECO:0000313" key="8">
    <source>
        <dbReference type="EMBL" id="MEJ5979066.1"/>
    </source>
</evidence>
<feature type="transmembrane region" description="Helical" evidence="6">
    <location>
        <begin position="79"/>
        <end position="98"/>
    </location>
</feature>